<feature type="region of interest" description="Disordered" evidence="1">
    <location>
        <begin position="31"/>
        <end position="58"/>
    </location>
</feature>
<evidence type="ECO:0000313" key="2">
    <source>
        <dbReference type="EMBL" id="GIJ00696.1"/>
    </source>
</evidence>
<reference evidence="2" key="1">
    <citation type="submission" date="2021-01" db="EMBL/GenBank/DDBJ databases">
        <title>Whole genome shotgun sequence of Spirilliplanes yamanashiensis NBRC 15828.</title>
        <authorList>
            <person name="Komaki H."/>
            <person name="Tamura T."/>
        </authorList>
    </citation>
    <scope>NUCLEOTIDE SEQUENCE</scope>
    <source>
        <strain evidence="2">NBRC 15828</strain>
    </source>
</reference>
<organism evidence="2 3">
    <name type="scientific">Spirilliplanes yamanashiensis</name>
    <dbReference type="NCBI Taxonomy" id="42233"/>
    <lineage>
        <taxon>Bacteria</taxon>
        <taxon>Bacillati</taxon>
        <taxon>Actinomycetota</taxon>
        <taxon>Actinomycetes</taxon>
        <taxon>Micromonosporales</taxon>
        <taxon>Micromonosporaceae</taxon>
        <taxon>Spirilliplanes</taxon>
    </lineage>
</organism>
<dbReference type="EMBL" id="BOOY01000001">
    <property type="protein sequence ID" value="GIJ00696.1"/>
    <property type="molecule type" value="Genomic_DNA"/>
</dbReference>
<dbReference type="Proteomes" id="UP000652013">
    <property type="component" value="Unassembled WGS sequence"/>
</dbReference>
<sequence length="360" mass="37400">MPSYLSRATVALAVALTAAVALIVLAPTGDRAPAARTGPVSAAEQWPGATRADIPGSVPDGPSYQPVWFLSATDSIGTAPTPDASALRLLRRAADGTVTELHRVPLSGNPTYGGFTASADTFAFSVSVADGGTTLYALPLAGGAVRRLTGDTGDIVFFNSQYDMVIAEGRLHWVAVAAGDEPATELRSVALTGGAVRTTVQRGAWARAAWPYLVSASNQLGPVQVRNLATNRVTEVATGGTELATCSSAWCRVLVLAGDAPARTDLMRPDGTDRRRVIGGDGNAATVDVAILDRFEIVSAAGSDNGTTSSQQLFVHDLTTKETVQVATGVGVVICRGGILWWSTGDVDDTVWHTLDLRTV</sequence>
<comment type="caution">
    <text evidence="2">The sequence shown here is derived from an EMBL/GenBank/DDBJ whole genome shotgun (WGS) entry which is preliminary data.</text>
</comment>
<dbReference type="RefSeq" id="WP_203936038.1">
    <property type="nucleotide sequence ID" value="NZ_BAAAGJ010000024.1"/>
</dbReference>
<name>A0A8J3Y2Z2_9ACTN</name>
<protein>
    <submittedName>
        <fullName evidence="2">Uncharacterized protein</fullName>
    </submittedName>
</protein>
<gene>
    <name evidence="2" type="ORF">Sya03_00480</name>
</gene>
<evidence type="ECO:0000313" key="3">
    <source>
        <dbReference type="Proteomes" id="UP000652013"/>
    </source>
</evidence>
<dbReference type="SUPFAM" id="SSF69304">
    <property type="entry name" value="Tricorn protease N-terminal domain"/>
    <property type="match status" value="1"/>
</dbReference>
<accession>A0A8J3Y2Z2</accession>
<evidence type="ECO:0000256" key="1">
    <source>
        <dbReference type="SAM" id="MobiDB-lite"/>
    </source>
</evidence>
<dbReference type="AlphaFoldDB" id="A0A8J3Y2Z2"/>
<keyword evidence="3" id="KW-1185">Reference proteome</keyword>
<proteinExistence type="predicted"/>